<reference evidence="1 2" key="1">
    <citation type="submission" date="2016-09" db="EMBL/GenBank/DDBJ databases">
        <title>Rhizobium sp. nov., a novel species isolated from the rice rhizosphere.</title>
        <authorList>
            <person name="Zhao J."/>
            <person name="Zhang X."/>
        </authorList>
    </citation>
    <scope>NUCLEOTIDE SEQUENCE [LARGE SCALE GENOMIC DNA]</scope>
    <source>
        <strain evidence="1 2">MH17</strain>
    </source>
</reference>
<gene>
    <name evidence="1" type="ORF">BJF92_12070</name>
</gene>
<name>A0A1Q9ANP7_9HYPH</name>
<evidence type="ECO:0000313" key="2">
    <source>
        <dbReference type="Proteomes" id="UP000186143"/>
    </source>
</evidence>
<dbReference type="RefSeq" id="WP_075633822.1">
    <property type="nucleotide sequence ID" value="NZ_MKIO01000021.1"/>
</dbReference>
<comment type="caution">
    <text evidence="1">The sequence shown here is derived from an EMBL/GenBank/DDBJ whole genome shotgun (WGS) entry which is preliminary data.</text>
</comment>
<dbReference type="Proteomes" id="UP000186143">
    <property type="component" value="Unassembled WGS sequence"/>
</dbReference>
<dbReference type="OrthoDB" id="8369924at2"/>
<proteinExistence type="predicted"/>
<organism evidence="1 2">
    <name type="scientific">Xaviernesmea rhizosphaerae</name>
    <dbReference type="NCBI Taxonomy" id="1672749"/>
    <lineage>
        <taxon>Bacteria</taxon>
        <taxon>Pseudomonadati</taxon>
        <taxon>Pseudomonadota</taxon>
        <taxon>Alphaproteobacteria</taxon>
        <taxon>Hyphomicrobiales</taxon>
        <taxon>Rhizobiaceae</taxon>
        <taxon>Rhizobium/Agrobacterium group</taxon>
        <taxon>Xaviernesmea</taxon>
    </lineage>
</organism>
<dbReference type="STRING" id="1672749.BJF92_12070"/>
<dbReference type="EMBL" id="MKIO01000021">
    <property type="protein sequence ID" value="OLP56946.1"/>
    <property type="molecule type" value="Genomic_DNA"/>
</dbReference>
<dbReference type="AlphaFoldDB" id="A0A1Q9ANP7"/>
<protein>
    <submittedName>
        <fullName evidence="1">Uncharacterized protein</fullName>
    </submittedName>
</protein>
<accession>A0A1Q9ANP7</accession>
<sequence>MRAISDEHAHAIKAATAAGIEALGGVRQAASLLKVGSSTLSKYASTSPEWADSFIRLDLAVEIDRRTPHAFLHTAMSRLVQNKPVSGFGEVTASAILRLDGVLDDVVREIAQAIEDGHVDARERQAVRAKIIAAKQELARLDALMVGGAG</sequence>
<evidence type="ECO:0000313" key="1">
    <source>
        <dbReference type="EMBL" id="OLP56946.1"/>
    </source>
</evidence>